<feature type="region of interest" description="Disordered" evidence="1">
    <location>
        <begin position="83"/>
        <end position="102"/>
    </location>
</feature>
<dbReference type="EMBL" id="JXTC01000974">
    <property type="protein sequence ID" value="PON33921.1"/>
    <property type="molecule type" value="Genomic_DNA"/>
</dbReference>
<feature type="non-terminal residue" evidence="2">
    <location>
        <position position="1"/>
    </location>
</feature>
<organism evidence="2 3">
    <name type="scientific">Trema orientale</name>
    <name type="common">Charcoal tree</name>
    <name type="synonym">Celtis orientalis</name>
    <dbReference type="NCBI Taxonomy" id="63057"/>
    <lineage>
        <taxon>Eukaryota</taxon>
        <taxon>Viridiplantae</taxon>
        <taxon>Streptophyta</taxon>
        <taxon>Embryophyta</taxon>
        <taxon>Tracheophyta</taxon>
        <taxon>Spermatophyta</taxon>
        <taxon>Magnoliopsida</taxon>
        <taxon>eudicotyledons</taxon>
        <taxon>Gunneridae</taxon>
        <taxon>Pentapetalae</taxon>
        <taxon>rosids</taxon>
        <taxon>fabids</taxon>
        <taxon>Rosales</taxon>
        <taxon>Cannabaceae</taxon>
        <taxon>Trema</taxon>
    </lineage>
</organism>
<feature type="compositionally biased region" description="Low complexity" evidence="1">
    <location>
        <begin position="140"/>
        <end position="155"/>
    </location>
</feature>
<reference evidence="3" key="1">
    <citation type="submission" date="2016-06" db="EMBL/GenBank/DDBJ databases">
        <title>Parallel loss of symbiosis genes in relatives of nitrogen-fixing non-legume Parasponia.</title>
        <authorList>
            <person name="Van Velzen R."/>
            <person name="Holmer R."/>
            <person name="Bu F."/>
            <person name="Rutten L."/>
            <person name="Van Zeijl A."/>
            <person name="Liu W."/>
            <person name="Santuari L."/>
            <person name="Cao Q."/>
            <person name="Sharma T."/>
            <person name="Shen D."/>
            <person name="Roswanjaya Y."/>
            <person name="Wardhani T."/>
            <person name="Kalhor M.S."/>
            <person name="Jansen J."/>
            <person name="Van den Hoogen J."/>
            <person name="Gungor B."/>
            <person name="Hartog M."/>
            <person name="Hontelez J."/>
            <person name="Verver J."/>
            <person name="Yang W.-C."/>
            <person name="Schijlen E."/>
            <person name="Repin R."/>
            <person name="Schilthuizen M."/>
            <person name="Schranz E."/>
            <person name="Heidstra R."/>
            <person name="Miyata K."/>
            <person name="Fedorova E."/>
            <person name="Kohlen W."/>
            <person name="Bisseling T."/>
            <person name="Smit S."/>
            <person name="Geurts R."/>
        </authorList>
    </citation>
    <scope>NUCLEOTIDE SEQUENCE [LARGE SCALE GENOMIC DNA]</scope>
    <source>
        <strain evidence="3">cv. RG33-2</strain>
    </source>
</reference>
<sequence length="189" mass="20990">VFPLLTILEIPDDAIEISSLFNIFKLLVIRPVTSGWVGPWPDRVARGLAWPVHLGAQDMDMSKNIPIDLEMDDDQIRVAEEGDQVSEMQTNPNASGSCSQFQDSCLSSASTTSKYARTISNMWDHFDMEFKNEADDSRSQGRSRASSSTSSSSSQPLPPTNLPQSSELNQYIELDSDIDPDDENFKVLD</sequence>
<dbReference type="AlphaFoldDB" id="A0A2P5ABM8"/>
<protein>
    <submittedName>
        <fullName evidence="2">Uncharacterized protein</fullName>
    </submittedName>
</protein>
<dbReference type="InParanoid" id="A0A2P5ABM8"/>
<evidence type="ECO:0000313" key="3">
    <source>
        <dbReference type="Proteomes" id="UP000237000"/>
    </source>
</evidence>
<feature type="compositionally biased region" description="Polar residues" evidence="1">
    <location>
        <begin position="86"/>
        <end position="102"/>
    </location>
</feature>
<evidence type="ECO:0000313" key="2">
    <source>
        <dbReference type="EMBL" id="PON33921.1"/>
    </source>
</evidence>
<feature type="region of interest" description="Disordered" evidence="1">
    <location>
        <begin position="133"/>
        <end position="168"/>
    </location>
</feature>
<name>A0A2P5ABM8_TREOI</name>
<evidence type="ECO:0000256" key="1">
    <source>
        <dbReference type="SAM" id="MobiDB-lite"/>
    </source>
</evidence>
<comment type="caution">
    <text evidence="2">The sequence shown here is derived from an EMBL/GenBank/DDBJ whole genome shotgun (WGS) entry which is preliminary data.</text>
</comment>
<keyword evidence="3" id="KW-1185">Reference proteome</keyword>
<gene>
    <name evidence="2" type="ORF">TorRG33x02_354180</name>
</gene>
<proteinExistence type="predicted"/>
<accession>A0A2P5ABM8</accession>
<dbReference type="Proteomes" id="UP000237000">
    <property type="component" value="Unassembled WGS sequence"/>
</dbReference>